<evidence type="ECO:0000256" key="1">
    <source>
        <dbReference type="SAM" id="Phobius"/>
    </source>
</evidence>
<sequence>MLLFSILSFYTLLIASNWSSVSRDVIEFANRKDVFEYLDYIDNLVDSFVLVVLLSIWLFAFRYTPDLRPLYYHQIATAIFACIVDYFIPKVLDILVDGLVPQEHPFHQLM</sequence>
<proteinExistence type="predicted"/>
<protein>
    <submittedName>
        <fullName evidence="3">Uncharacterized protein</fullName>
    </submittedName>
</protein>
<feature type="signal peptide" evidence="2">
    <location>
        <begin position="1"/>
        <end position="15"/>
    </location>
</feature>
<feature type="transmembrane region" description="Helical" evidence="1">
    <location>
        <begin position="70"/>
        <end position="88"/>
    </location>
</feature>
<dbReference type="AlphaFoldDB" id="A0AAE9JC32"/>
<keyword evidence="1" id="KW-0472">Membrane</keyword>
<dbReference type="Proteomes" id="UP000829354">
    <property type="component" value="Chromosome III"/>
</dbReference>
<dbReference type="EMBL" id="CP092622">
    <property type="protein sequence ID" value="UMM25409.1"/>
    <property type="molecule type" value="Genomic_DNA"/>
</dbReference>
<organism evidence="3 4">
    <name type="scientific">Caenorhabditis briggsae</name>
    <dbReference type="NCBI Taxonomy" id="6238"/>
    <lineage>
        <taxon>Eukaryota</taxon>
        <taxon>Metazoa</taxon>
        <taxon>Ecdysozoa</taxon>
        <taxon>Nematoda</taxon>
        <taxon>Chromadorea</taxon>
        <taxon>Rhabditida</taxon>
        <taxon>Rhabditina</taxon>
        <taxon>Rhabditomorpha</taxon>
        <taxon>Rhabditoidea</taxon>
        <taxon>Rhabditidae</taxon>
        <taxon>Peloderinae</taxon>
        <taxon>Caenorhabditis</taxon>
    </lineage>
</organism>
<keyword evidence="4" id="KW-1185">Reference proteome</keyword>
<keyword evidence="2" id="KW-0732">Signal</keyword>
<gene>
    <name evidence="3" type="ORF">L5515_005246</name>
</gene>
<accession>A0AAE9JC32</accession>
<name>A0AAE9JC32_CAEBR</name>
<evidence type="ECO:0000313" key="4">
    <source>
        <dbReference type="Proteomes" id="UP000829354"/>
    </source>
</evidence>
<keyword evidence="1" id="KW-1133">Transmembrane helix</keyword>
<evidence type="ECO:0000313" key="3">
    <source>
        <dbReference type="EMBL" id="UMM25409.1"/>
    </source>
</evidence>
<evidence type="ECO:0000256" key="2">
    <source>
        <dbReference type="SAM" id="SignalP"/>
    </source>
</evidence>
<keyword evidence="1" id="KW-0812">Transmembrane</keyword>
<feature type="chain" id="PRO_5042282423" evidence="2">
    <location>
        <begin position="16"/>
        <end position="110"/>
    </location>
</feature>
<feature type="transmembrane region" description="Helical" evidence="1">
    <location>
        <begin position="47"/>
        <end position="63"/>
    </location>
</feature>
<reference evidence="3 4" key="1">
    <citation type="submission" date="2022-04" db="EMBL/GenBank/DDBJ databases">
        <title>Chromosome-level reference genomes for two strains of Caenorhabditis briggsae: an improved platform for comparative genomics.</title>
        <authorList>
            <person name="Stevens L."/>
            <person name="Andersen E."/>
        </authorList>
    </citation>
    <scope>NUCLEOTIDE SEQUENCE [LARGE SCALE GENOMIC DNA]</scope>
    <source>
        <strain evidence="3">VX34</strain>
        <tissue evidence="3">Whole-organism</tissue>
    </source>
</reference>